<dbReference type="GeneID" id="28823883"/>
<proteinExistence type="predicted"/>
<dbReference type="OrthoDB" id="5353310at2759"/>
<evidence type="ECO:0000313" key="2">
    <source>
        <dbReference type="EMBL" id="KUJ22755.1"/>
    </source>
</evidence>
<sequence length="93" mass="10049">MGGNPRAGRPHVVRPSPLQQVSHTRPLSSAPPTSGLVRDPLFWKRFSVAVHAAEVCDEESGKGSVKSGNTVEIKAAGYVLLFLGDIEQKTDRR</sequence>
<feature type="compositionally biased region" description="Polar residues" evidence="1">
    <location>
        <begin position="17"/>
        <end position="32"/>
    </location>
</feature>
<dbReference type="EMBL" id="KQ947406">
    <property type="protein sequence ID" value="KUJ22755.1"/>
    <property type="molecule type" value="Genomic_DNA"/>
</dbReference>
<gene>
    <name evidence="2" type="ORF">LY89DRAFT_680867</name>
</gene>
<keyword evidence="3" id="KW-1185">Reference proteome</keyword>
<dbReference type="Proteomes" id="UP000070700">
    <property type="component" value="Unassembled WGS sequence"/>
</dbReference>
<protein>
    <submittedName>
        <fullName evidence="2">Uncharacterized protein</fullName>
    </submittedName>
</protein>
<name>A0A194XR40_MOLSC</name>
<dbReference type="InParanoid" id="A0A194XR40"/>
<dbReference type="KEGG" id="psco:LY89DRAFT_680867"/>
<reference evidence="2 3" key="1">
    <citation type="submission" date="2015-10" db="EMBL/GenBank/DDBJ databases">
        <title>Full genome of DAOMC 229536 Phialocephala scopiformis, a fungal endophyte of spruce producing the potent anti-insectan compound rugulosin.</title>
        <authorList>
            <consortium name="DOE Joint Genome Institute"/>
            <person name="Walker A.K."/>
            <person name="Frasz S.L."/>
            <person name="Seifert K.A."/>
            <person name="Miller J.D."/>
            <person name="Mondo S.J."/>
            <person name="Labutti K."/>
            <person name="Lipzen A."/>
            <person name="Dockter R."/>
            <person name="Kennedy M."/>
            <person name="Grigoriev I.V."/>
            <person name="Spatafora J.W."/>
        </authorList>
    </citation>
    <scope>NUCLEOTIDE SEQUENCE [LARGE SCALE GENOMIC DNA]</scope>
    <source>
        <strain evidence="2 3">CBS 120377</strain>
    </source>
</reference>
<evidence type="ECO:0000313" key="3">
    <source>
        <dbReference type="Proteomes" id="UP000070700"/>
    </source>
</evidence>
<evidence type="ECO:0000256" key="1">
    <source>
        <dbReference type="SAM" id="MobiDB-lite"/>
    </source>
</evidence>
<feature type="region of interest" description="Disordered" evidence="1">
    <location>
        <begin position="1"/>
        <end position="36"/>
    </location>
</feature>
<accession>A0A194XR40</accession>
<organism evidence="2 3">
    <name type="scientific">Mollisia scopiformis</name>
    <name type="common">Conifer needle endophyte fungus</name>
    <name type="synonym">Phialocephala scopiformis</name>
    <dbReference type="NCBI Taxonomy" id="149040"/>
    <lineage>
        <taxon>Eukaryota</taxon>
        <taxon>Fungi</taxon>
        <taxon>Dikarya</taxon>
        <taxon>Ascomycota</taxon>
        <taxon>Pezizomycotina</taxon>
        <taxon>Leotiomycetes</taxon>
        <taxon>Helotiales</taxon>
        <taxon>Mollisiaceae</taxon>
        <taxon>Mollisia</taxon>
    </lineage>
</organism>
<dbReference type="AlphaFoldDB" id="A0A194XR40"/>
<dbReference type="RefSeq" id="XP_018077110.1">
    <property type="nucleotide sequence ID" value="XM_018214157.1"/>
</dbReference>